<accession>A0A369I591</accession>
<keyword evidence="3" id="KW-1185">Reference proteome</keyword>
<protein>
    <submittedName>
        <fullName evidence="2">Uncharacterized protein</fullName>
    </submittedName>
</protein>
<sequence length="239" mass="26792">MKKQTLTCLFCAVTCITNAFGQEFIPGFDSFSHSKPAYVHLGDGTVMEGEIDDIDRKKGLIEAIAMRSKSGKKAQLFPDDIKIMYLPATAMTKLDNRITTMTNVRKLQNADVNMETINKGYAYFEKSVVVLKKETLTLLLQVVNPSFCQKIKVYHDAYAGQSASLGVGSMTVAGGLDKSYFVKVGNQPAFKLKKADYEEEFPNIFANCPAFSRKYASKKDRVWRDFAKHVAEYTELCKN</sequence>
<proteinExistence type="predicted"/>
<evidence type="ECO:0000313" key="2">
    <source>
        <dbReference type="EMBL" id="RDB03425.1"/>
    </source>
</evidence>
<dbReference type="RefSeq" id="WP_114463578.1">
    <property type="nucleotide sequence ID" value="NZ_QPIW01000027.1"/>
</dbReference>
<name>A0A369I591_9BACT</name>
<feature type="chain" id="PRO_5016688177" evidence="1">
    <location>
        <begin position="22"/>
        <end position="239"/>
    </location>
</feature>
<dbReference type="OrthoDB" id="821652at2"/>
<dbReference type="Proteomes" id="UP000253141">
    <property type="component" value="Unassembled WGS sequence"/>
</dbReference>
<comment type="caution">
    <text evidence="2">The sequence shown here is derived from an EMBL/GenBank/DDBJ whole genome shotgun (WGS) entry which is preliminary data.</text>
</comment>
<evidence type="ECO:0000313" key="3">
    <source>
        <dbReference type="Proteomes" id="UP000253141"/>
    </source>
</evidence>
<reference evidence="2 3" key="1">
    <citation type="submission" date="2018-07" db="EMBL/GenBank/DDBJ databases">
        <title>Genome analysis of Runella aurantiaca.</title>
        <authorList>
            <person name="Yang X."/>
        </authorList>
    </citation>
    <scope>NUCLEOTIDE SEQUENCE [LARGE SCALE GENOMIC DNA]</scope>
    <source>
        <strain evidence="2 3">YX9</strain>
    </source>
</reference>
<feature type="signal peptide" evidence="1">
    <location>
        <begin position="1"/>
        <end position="21"/>
    </location>
</feature>
<organism evidence="2 3">
    <name type="scientific">Runella aurantiaca</name>
    <dbReference type="NCBI Taxonomy" id="2282308"/>
    <lineage>
        <taxon>Bacteria</taxon>
        <taxon>Pseudomonadati</taxon>
        <taxon>Bacteroidota</taxon>
        <taxon>Cytophagia</taxon>
        <taxon>Cytophagales</taxon>
        <taxon>Spirosomataceae</taxon>
        <taxon>Runella</taxon>
    </lineage>
</organism>
<gene>
    <name evidence="2" type="ORF">DVG78_24075</name>
</gene>
<evidence type="ECO:0000256" key="1">
    <source>
        <dbReference type="SAM" id="SignalP"/>
    </source>
</evidence>
<keyword evidence="1" id="KW-0732">Signal</keyword>
<dbReference type="AlphaFoldDB" id="A0A369I591"/>
<dbReference type="EMBL" id="QPIW01000027">
    <property type="protein sequence ID" value="RDB03425.1"/>
    <property type="molecule type" value="Genomic_DNA"/>
</dbReference>